<dbReference type="InterPro" id="IPR037161">
    <property type="entry name" value="Semialdehyde_DH-like_C"/>
</dbReference>
<dbReference type="PATRIC" id="fig|1308866.3.peg.2755"/>
<dbReference type="InterPro" id="IPR013116">
    <property type="entry name" value="KARI_N"/>
</dbReference>
<organism evidence="4 5">
    <name type="scientific">Gracilibacillus halophilus YIM-C55.5</name>
    <dbReference type="NCBI Taxonomy" id="1308866"/>
    <lineage>
        <taxon>Bacteria</taxon>
        <taxon>Bacillati</taxon>
        <taxon>Bacillota</taxon>
        <taxon>Bacilli</taxon>
        <taxon>Bacillales</taxon>
        <taxon>Bacillaceae</taxon>
        <taxon>Gracilibacillus</taxon>
    </lineage>
</organism>
<name>N4W6P0_9BACI</name>
<accession>N4W6P0</accession>
<evidence type="ECO:0000313" key="4">
    <source>
        <dbReference type="EMBL" id="ENH95893.1"/>
    </source>
</evidence>
<feature type="domain" description="KARI N-terminal Rossmann" evidence="2">
    <location>
        <begin position="3"/>
        <end position="116"/>
    </location>
</feature>
<dbReference type="GO" id="GO:0006571">
    <property type="term" value="P:tyrosine biosynthetic process"/>
    <property type="evidence" value="ECO:0007669"/>
    <property type="project" value="TreeGrafter"/>
</dbReference>
<dbReference type="RefSeq" id="WP_003473372.1">
    <property type="nucleotide sequence ID" value="NZ_APML01000070.1"/>
</dbReference>
<keyword evidence="1" id="KW-0560">Oxidoreductase</keyword>
<dbReference type="Pfam" id="PF16896">
    <property type="entry name" value="PGDH_C"/>
    <property type="match status" value="1"/>
</dbReference>
<dbReference type="AlphaFoldDB" id="N4W6P0"/>
<feature type="domain" description="Phosphogluconate dehydrogenase (decarboxylating) C-terminal" evidence="3">
    <location>
        <begin position="124"/>
        <end position="274"/>
    </location>
</feature>
<dbReference type="Proteomes" id="UP000012283">
    <property type="component" value="Unassembled WGS sequence"/>
</dbReference>
<comment type="caution">
    <text evidence="4">The sequence shown here is derived from an EMBL/GenBank/DDBJ whole genome shotgun (WGS) entry which is preliminary data.</text>
</comment>
<sequence length="277" mass="30034">MGLTISVIGAGGKMGTRVTNNLVKHEKYNVLFSEKSEQGIKSIEERGYQVTATEDAVKRADVVIMAVPDTLIGKISEQIVPQLSNGAILLTLDPAAAYANQLALREDCTFVVAHPCHPSVFAENLTPEEHEDVFGGVAATQDIVAALHAGEEDKYSVAEQVAIDMYAPVGECHKITVEQMAILEPTAAEVVTGSAAVILREAYDEAVKKGVPESAARAFILGHIQICLSVVFKSSNPFSDACQIAIDYGLEEIYQPDWKKVFDQKSLDEVIDRMLEK</sequence>
<proteinExistence type="predicted"/>
<evidence type="ECO:0008006" key="6">
    <source>
        <dbReference type="Google" id="ProtNLM"/>
    </source>
</evidence>
<protein>
    <recommendedName>
        <fullName evidence="6">Oxidoreductase</fullName>
    </recommendedName>
</protein>
<dbReference type="SUPFAM" id="SSF51735">
    <property type="entry name" value="NAD(P)-binding Rossmann-fold domains"/>
    <property type="match status" value="1"/>
</dbReference>
<dbReference type="Gene3D" id="1.10.3640.10">
    <property type="entry name" value="Semialdehyde dehydrogenase-like, C-terminal"/>
    <property type="match status" value="1"/>
</dbReference>
<evidence type="ECO:0000259" key="2">
    <source>
        <dbReference type="Pfam" id="PF07991"/>
    </source>
</evidence>
<dbReference type="GO" id="GO:0008977">
    <property type="term" value="F:prephenate dehydrogenase (NAD+) activity"/>
    <property type="evidence" value="ECO:0007669"/>
    <property type="project" value="TreeGrafter"/>
</dbReference>
<gene>
    <name evidence="4" type="ORF">J416_13646</name>
</gene>
<dbReference type="Pfam" id="PF07991">
    <property type="entry name" value="KARI_N"/>
    <property type="match status" value="1"/>
</dbReference>
<dbReference type="EMBL" id="APML01000070">
    <property type="protein sequence ID" value="ENH95893.1"/>
    <property type="molecule type" value="Genomic_DNA"/>
</dbReference>
<evidence type="ECO:0000313" key="5">
    <source>
        <dbReference type="Proteomes" id="UP000012283"/>
    </source>
</evidence>
<dbReference type="InterPro" id="IPR036291">
    <property type="entry name" value="NAD(P)-bd_dom_sf"/>
</dbReference>
<evidence type="ECO:0000256" key="1">
    <source>
        <dbReference type="ARBA" id="ARBA00023002"/>
    </source>
</evidence>
<dbReference type="OrthoDB" id="1677316at2"/>
<dbReference type="Gene3D" id="3.40.50.720">
    <property type="entry name" value="NAD(P)-binding Rossmann-like Domain"/>
    <property type="match status" value="1"/>
</dbReference>
<dbReference type="PANTHER" id="PTHR21363:SF0">
    <property type="entry name" value="PREPHENATE DEHYDROGENASE [NADP(+)]"/>
    <property type="match status" value="1"/>
</dbReference>
<evidence type="ECO:0000259" key="3">
    <source>
        <dbReference type="Pfam" id="PF16896"/>
    </source>
</evidence>
<dbReference type="PANTHER" id="PTHR21363">
    <property type="entry name" value="PREPHENATE DEHYDROGENASE"/>
    <property type="match status" value="1"/>
</dbReference>
<dbReference type="eggNOG" id="COG2085">
    <property type="taxonomic scope" value="Bacteria"/>
</dbReference>
<dbReference type="InterPro" id="IPR050812">
    <property type="entry name" value="Preph/Arog_dehydrog"/>
</dbReference>
<reference evidence="4 5" key="1">
    <citation type="submission" date="2013-03" db="EMBL/GenBank/DDBJ databases">
        <title>Draft genome sequence of Gracibacillus halophilus YIM-C55.5, a moderately halophilic and thermophilic organism from the Xiaochaidamu salt lake.</title>
        <authorList>
            <person name="Sugumar T."/>
            <person name="Polireddy D.R."/>
            <person name="Antony A."/>
            <person name="Madhava Y.R."/>
            <person name="Sivakumar N."/>
        </authorList>
    </citation>
    <scope>NUCLEOTIDE SEQUENCE [LARGE SCALE GENOMIC DNA]</scope>
    <source>
        <strain evidence="4 5">YIM-C55.5</strain>
    </source>
</reference>
<keyword evidence="5" id="KW-1185">Reference proteome</keyword>
<dbReference type="GO" id="GO:0070403">
    <property type="term" value="F:NAD+ binding"/>
    <property type="evidence" value="ECO:0007669"/>
    <property type="project" value="TreeGrafter"/>
</dbReference>
<dbReference type="STRING" id="1308866.J416_13646"/>
<dbReference type="InterPro" id="IPR031663">
    <property type="entry name" value="PGDH_C"/>
</dbReference>